<keyword evidence="2" id="KW-1185">Reference proteome</keyword>
<proteinExistence type="predicted"/>
<organism evidence="1 2">
    <name type="scientific">Heracleum sosnowskyi</name>
    <dbReference type="NCBI Taxonomy" id="360622"/>
    <lineage>
        <taxon>Eukaryota</taxon>
        <taxon>Viridiplantae</taxon>
        <taxon>Streptophyta</taxon>
        <taxon>Embryophyta</taxon>
        <taxon>Tracheophyta</taxon>
        <taxon>Spermatophyta</taxon>
        <taxon>Magnoliopsida</taxon>
        <taxon>eudicotyledons</taxon>
        <taxon>Gunneridae</taxon>
        <taxon>Pentapetalae</taxon>
        <taxon>asterids</taxon>
        <taxon>campanulids</taxon>
        <taxon>Apiales</taxon>
        <taxon>Apiaceae</taxon>
        <taxon>Apioideae</taxon>
        <taxon>apioid superclade</taxon>
        <taxon>Tordylieae</taxon>
        <taxon>Tordyliinae</taxon>
        <taxon>Heracleum</taxon>
    </lineage>
</organism>
<evidence type="ECO:0000313" key="1">
    <source>
        <dbReference type="EMBL" id="KAK1397863.1"/>
    </source>
</evidence>
<gene>
    <name evidence="1" type="ORF">POM88_007726</name>
</gene>
<reference evidence="1" key="1">
    <citation type="submission" date="2023-02" db="EMBL/GenBank/DDBJ databases">
        <title>Genome of toxic invasive species Heracleum sosnowskyi carries increased number of genes despite the absence of recent whole-genome duplications.</title>
        <authorList>
            <person name="Schelkunov M."/>
            <person name="Shtratnikova V."/>
            <person name="Makarenko M."/>
            <person name="Klepikova A."/>
            <person name="Omelchenko D."/>
            <person name="Novikova G."/>
            <person name="Obukhova E."/>
            <person name="Bogdanov V."/>
            <person name="Penin A."/>
            <person name="Logacheva M."/>
        </authorList>
    </citation>
    <scope>NUCLEOTIDE SEQUENCE</scope>
    <source>
        <strain evidence="1">Hsosn_3</strain>
        <tissue evidence="1">Leaf</tissue>
    </source>
</reference>
<name>A0AAD8N7W4_9APIA</name>
<evidence type="ECO:0000313" key="2">
    <source>
        <dbReference type="Proteomes" id="UP001237642"/>
    </source>
</evidence>
<comment type="caution">
    <text evidence="1">The sequence shown here is derived from an EMBL/GenBank/DDBJ whole genome shotgun (WGS) entry which is preliminary data.</text>
</comment>
<accession>A0AAD8N7W4</accession>
<dbReference type="AlphaFoldDB" id="A0AAD8N7W4"/>
<protein>
    <submittedName>
        <fullName evidence="1">Uncharacterized protein</fullName>
    </submittedName>
</protein>
<reference evidence="1" key="2">
    <citation type="submission" date="2023-05" db="EMBL/GenBank/DDBJ databases">
        <authorList>
            <person name="Schelkunov M.I."/>
        </authorList>
    </citation>
    <scope>NUCLEOTIDE SEQUENCE</scope>
    <source>
        <strain evidence="1">Hsosn_3</strain>
        <tissue evidence="1">Leaf</tissue>
    </source>
</reference>
<sequence>MKAEPRRRNHVIRSKWLRQGGQIPATGGMPEMEVQTRKEVTVMGATNKHDPVIVGAEIDTSKIGGVKSGGDNNGASLVEKVAPKIKIGEHILNEYKDREIVMDHGLFVLDPKRRRVEETDNEETAQTHGLTDVTMTEIYISSTQNQKNETEAGAVMQARLGL</sequence>
<dbReference type="Proteomes" id="UP001237642">
    <property type="component" value="Unassembled WGS sequence"/>
</dbReference>
<dbReference type="EMBL" id="JAUIZM010000002">
    <property type="protein sequence ID" value="KAK1397863.1"/>
    <property type="molecule type" value="Genomic_DNA"/>
</dbReference>